<dbReference type="Proteomes" id="UP000717696">
    <property type="component" value="Unassembled WGS sequence"/>
</dbReference>
<dbReference type="AlphaFoldDB" id="A0A9P9J508"/>
<comment type="caution">
    <text evidence="2">The sequence shown here is derived from an EMBL/GenBank/DDBJ whole genome shotgun (WGS) entry which is preliminary data.</text>
</comment>
<name>A0A9P9J508_9HYPO</name>
<proteinExistence type="predicted"/>
<evidence type="ECO:0000259" key="1">
    <source>
        <dbReference type="Pfam" id="PF12770"/>
    </source>
</evidence>
<sequence length="789" mass="88410">MAMVNLRYGYLATLRARDGDAIDHYRRALEFFNAAIEVFSDTSEIIATQTARAHSILCRVGVGQLPEDRATTEEIGVWGRIRGSISYTMGLGIFFSAQARRWLVGEGDYERALAAFRLAESLLDGLGLQRAYTTSILDHLSVHDMLEEHDRFTITCEKVLKACRLLYERPGSPLASWAKSRATHVLQRVIRRAIERENPDEIASAVARIRLLHPKRPQEAILGNLVSLLNMTPSGSLANPDVETIQEISSDTTTQSSTQAAEFLEHAEWNLAEVKAHESEDSHEKELLLARVSAGRGQYDEAATHLNSYFQLRLGAADSMRRHGVNLSADLQQLLDGRRRQAYEALLPGFVGVGDFNRAEEILDTLNHLYGGDWWRTSDAVANLAAAAAAKEGVGQFSAASTLYGMAMLTFEDRRSRLSLDEYKLAIASNSLLQGLYFKAARTAVKWHESLASATHQSQHLEDAFRNLERGKTRSLLDLIAAGTLLYGQAEPSDLREWDEYRKTGIYVASKRAMLGQQYSLKVPDQDKISKLEKHIWEAEGRLSRLEEELFADKSPVARRFVTTTDVTDIRTLCSQLDKDTVVLQHAYRDDDLLAWAITTDGVLEVSRQPVREIELELRARRYREMCEAPIQDAADGTQTLEHGQWLADRLLPFSRALDRFHIIIVANRALHSLPFHALPWRGGPLLATHSVSYLPSASSISYLRSDRASETGLKILSVGNPSDMKHEDILSGRSRSLRALRYSEFESRYIGSIHAESKSLCGHEATKEAVTENIEQYDVLHFATHGIL</sequence>
<reference evidence="2" key="1">
    <citation type="journal article" date="2021" name="Nat. Commun.">
        <title>Genetic determinants of endophytism in the Arabidopsis root mycobiome.</title>
        <authorList>
            <person name="Mesny F."/>
            <person name="Miyauchi S."/>
            <person name="Thiergart T."/>
            <person name="Pickel B."/>
            <person name="Atanasova L."/>
            <person name="Karlsson M."/>
            <person name="Huettel B."/>
            <person name="Barry K.W."/>
            <person name="Haridas S."/>
            <person name="Chen C."/>
            <person name="Bauer D."/>
            <person name="Andreopoulos W."/>
            <person name="Pangilinan J."/>
            <person name="LaButti K."/>
            <person name="Riley R."/>
            <person name="Lipzen A."/>
            <person name="Clum A."/>
            <person name="Drula E."/>
            <person name="Henrissat B."/>
            <person name="Kohler A."/>
            <person name="Grigoriev I.V."/>
            <person name="Martin F.M."/>
            <person name="Hacquard S."/>
        </authorList>
    </citation>
    <scope>NUCLEOTIDE SEQUENCE</scope>
    <source>
        <strain evidence="2">MPI-CAGE-AT-0021</strain>
    </source>
</reference>
<keyword evidence="3" id="KW-1185">Reference proteome</keyword>
<dbReference type="OrthoDB" id="5017823at2759"/>
<dbReference type="InterPro" id="IPR024983">
    <property type="entry name" value="CHAT_dom"/>
</dbReference>
<gene>
    <name evidence="2" type="ORF">B0J13DRAFT_623196</name>
</gene>
<dbReference type="EMBL" id="JAGMUU010000011">
    <property type="protein sequence ID" value="KAH7142574.1"/>
    <property type="molecule type" value="Genomic_DNA"/>
</dbReference>
<organism evidence="2 3">
    <name type="scientific">Dactylonectria estremocensis</name>
    <dbReference type="NCBI Taxonomy" id="1079267"/>
    <lineage>
        <taxon>Eukaryota</taxon>
        <taxon>Fungi</taxon>
        <taxon>Dikarya</taxon>
        <taxon>Ascomycota</taxon>
        <taxon>Pezizomycotina</taxon>
        <taxon>Sordariomycetes</taxon>
        <taxon>Hypocreomycetidae</taxon>
        <taxon>Hypocreales</taxon>
        <taxon>Nectriaceae</taxon>
        <taxon>Dactylonectria</taxon>
    </lineage>
</organism>
<protein>
    <submittedName>
        <fullName evidence="2">CHAT domain-containing protein</fullName>
    </submittedName>
</protein>
<dbReference type="Pfam" id="PF12770">
    <property type="entry name" value="CHAT"/>
    <property type="match status" value="1"/>
</dbReference>
<evidence type="ECO:0000313" key="2">
    <source>
        <dbReference type="EMBL" id="KAH7142574.1"/>
    </source>
</evidence>
<feature type="domain" description="CHAT" evidence="1">
    <location>
        <begin position="643"/>
        <end position="788"/>
    </location>
</feature>
<accession>A0A9P9J508</accession>
<evidence type="ECO:0000313" key="3">
    <source>
        <dbReference type="Proteomes" id="UP000717696"/>
    </source>
</evidence>